<accession>A0A453SZT4</accession>
<comment type="similarity">
    <text evidence="1">Belongs to the bHLH protein family.</text>
</comment>
<dbReference type="GO" id="GO:0003677">
    <property type="term" value="F:DNA binding"/>
    <property type="evidence" value="ECO:0007669"/>
    <property type="project" value="UniProtKB-KW"/>
</dbReference>
<dbReference type="PANTHER" id="PTHR45855:SF17">
    <property type="entry name" value="TRANSCRIPTION FACTOR PHYTOCHROME INTERACTING FACTOR-LIKE 13"/>
    <property type="match status" value="1"/>
</dbReference>
<dbReference type="GO" id="GO:0046983">
    <property type="term" value="F:protein dimerization activity"/>
    <property type="evidence" value="ECO:0007669"/>
    <property type="project" value="InterPro"/>
</dbReference>
<evidence type="ECO:0000256" key="3">
    <source>
        <dbReference type="ARBA" id="ARBA00023125"/>
    </source>
</evidence>
<dbReference type="Gramene" id="AET7Gv21169700.1">
    <property type="protein sequence ID" value="AET7Gv21169700.1"/>
    <property type="gene ID" value="AET7Gv21169700"/>
</dbReference>
<protein>
    <submittedName>
        <fullName evidence="5">Uncharacterized protein</fullName>
    </submittedName>
</protein>
<reference evidence="6" key="1">
    <citation type="journal article" date="2014" name="Science">
        <title>Ancient hybridizations among the ancestral genomes of bread wheat.</title>
        <authorList>
            <consortium name="International Wheat Genome Sequencing Consortium,"/>
            <person name="Marcussen T."/>
            <person name="Sandve S.R."/>
            <person name="Heier L."/>
            <person name="Spannagl M."/>
            <person name="Pfeifer M."/>
            <person name="Jakobsen K.S."/>
            <person name="Wulff B.B."/>
            <person name="Steuernagel B."/>
            <person name="Mayer K.F."/>
            <person name="Olsen O.A."/>
        </authorList>
    </citation>
    <scope>NUCLEOTIDE SEQUENCE [LARGE SCALE GENOMIC DNA]</scope>
    <source>
        <strain evidence="6">cv. AL8/78</strain>
    </source>
</reference>
<keyword evidence="4" id="KW-0804">Transcription</keyword>
<keyword evidence="2" id="KW-0805">Transcription regulation</keyword>
<sequence>MTSPGSTRSTARAHRCCACTASTTSATPGGSAGHSSPRALAWIPMRRLPRWREGADLRNVAGDEVWRLQGSSPTSTSPQAQRSEAGIHMEGSFPGYAGGRARTECAASVSLWLHCWSPLSDPRQALFPSSVFYKKTANKASILDEAIEYLKSLQMQLQIMWMTTGMAPMMFPGSHQFTPPTAVGA</sequence>
<dbReference type="Proteomes" id="UP000015105">
    <property type="component" value="Chromosome 7D"/>
</dbReference>
<organism evidence="5 6">
    <name type="scientific">Aegilops tauschii subsp. strangulata</name>
    <name type="common">Goatgrass</name>
    <dbReference type="NCBI Taxonomy" id="200361"/>
    <lineage>
        <taxon>Eukaryota</taxon>
        <taxon>Viridiplantae</taxon>
        <taxon>Streptophyta</taxon>
        <taxon>Embryophyta</taxon>
        <taxon>Tracheophyta</taxon>
        <taxon>Spermatophyta</taxon>
        <taxon>Magnoliopsida</taxon>
        <taxon>Liliopsida</taxon>
        <taxon>Poales</taxon>
        <taxon>Poaceae</taxon>
        <taxon>BOP clade</taxon>
        <taxon>Pooideae</taxon>
        <taxon>Triticodae</taxon>
        <taxon>Triticeae</taxon>
        <taxon>Triticinae</taxon>
        <taxon>Aegilops</taxon>
    </lineage>
</organism>
<dbReference type="PANTHER" id="PTHR45855">
    <property type="entry name" value="TRANSCRIPTION FACTOR PIF1-RELATED"/>
    <property type="match status" value="1"/>
</dbReference>
<dbReference type="Gene3D" id="4.10.280.10">
    <property type="entry name" value="Helix-loop-helix DNA-binding domain"/>
    <property type="match status" value="1"/>
</dbReference>
<reference evidence="5" key="5">
    <citation type="journal article" date="2021" name="G3 (Bethesda)">
        <title>Aegilops tauschii genome assembly Aet v5.0 features greater sequence contiguity and improved annotation.</title>
        <authorList>
            <person name="Wang L."/>
            <person name="Zhu T."/>
            <person name="Rodriguez J.C."/>
            <person name="Deal K.R."/>
            <person name="Dubcovsky J."/>
            <person name="McGuire P.E."/>
            <person name="Lux T."/>
            <person name="Spannagl M."/>
            <person name="Mayer K.F.X."/>
            <person name="Baldrich P."/>
            <person name="Meyers B.C."/>
            <person name="Huo N."/>
            <person name="Gu Y.Q."/>
            <person name="Zhou H."/>
            <person name="Devos K.M."/>
            <person name="Bennetzen J.L."/>
            <person name="Unver T."/>
            <person name="Budak H."/>
            <person name="Gulick P.J."/>
            <person name="Galiba G."/>
            <person name="Kalapos B."/>
            <person name="Nelson D.R."/>
            <person name="Li P."/>
            <person name="You F.M."/>
            <person name="Luo M.C."/>
            <person name="Dvorak J."/>
        </authorList>
    </citation>
    <scope>NUCLEOTIDE SEQUENCE [LARGE SCALE GENOMIC DNA]</scope>
    <source>
        <strain evidence="5">cv. AL8/78</strain>
    </source>
</reference>
<evidence type="ECO:0000256" key="1">
    <source>
        <dbReference type="ARBA" id="ARBA00005510"/>
    </source>
</evidence>
<reference evidence="5" key="3">
    <citation type="journal article" date="2017" name="Nature">
        <title>Genome sequence of the progenitor of the wheat D genome Aegilops tauschii.</title>
        <authorList>
            <person name="Luo M.C."/>
            <person name="Gu Y.Q."/>
            <person name="Puiu D."/>
            <person name="Wang H."/>
            <person name="Twardziok S.O."/>
            <person name="Deal K.R."/>
            <person name="Huo N."/>
            <person name="Zhu T."/>
            <person name="Wang L."/>
            <person name="Wang Y."/>
            <person name="McGuire P.E."/>
            <person name="Liu S."/>
            <person name="Long H."/>
            <person name="Ramasamy R.K."/>
            <person name="Rodriguez J.C."/>
            <person name="Van S.L."/>
            <person name="Yuan L."/>
            <person name="Wang Z."/>
            <person name="Xia Z."/>
            <person name="Xiao L."/>
            <person name="Anderson O.D."/>
            <person name="Ouyang S."/>
            <person name="Liang Y."/>
            <person name="Zimin A.V."/>
            <person name="Pertea G."/>
            <person name="Qi P."/>
            <person name="Bennetzen J.L."/>
            <person name="Dai X."/>
            <person name="Dawson M.W."/>
            <person name="Muller H.G."/>
            <person name="Kugler K."/>
            <person name="Rivarola-Duarte L."/>
            <person name="Spannagl M."/>
            <person name="Mayer K.F.X."/>
            <person name="Lu F.H."/>
            <person name="Bevan M.W."/>
            <person name="Leroy P."/>
            <person name="Li P."/>
            <person name="You F.M."/>
            <person name="Sun Q."/>
            <person name="Liu Z."/>
            <person name="Lyons E."/>
            <person name="Wicker T."/>
            <person name="Salzberg S.L."/>
            <person name="Devos K.M."/>
            <person name="Dvorak J."/>
        </authorList>
    </citation>
    <scope>NUCLEOTIDE SEQUENCE [LARGE SCALE GENOMIC DNA]</scope>
    <source>
        <strain evidence="5">cv. AL8/78</strain>
    </source>
</reference>
<name>A0A453SZT4_AEGTS</name>
<dbReference type="AlphaFoldDB" id="A0A453SZT4"/>
<evidence type="ECO:0000313" key="6">
    <source>
        <dbReference type="Proteomes" id="UP000015105"/>
    </source>
</evidence>
<dbReference type="STRING" id="200361.A0A453SZT4"/>
<dbReference type="InterPro" id="IPR036638">
    <property type="entry name" value="HLH_DNA-bd_sf"/>
</dbReference>
<evidence type="ECO:0000256" key="4">
    <source>
        <dbReference type="ARBA" id="ARBA00023163"/>
    </source>
</evidence>
<dbReference type="GO" id="GO:0005634">
    <property type="term" value="C:nucleus"/>
    <property type="evidence" value="ECO:0007669"/>
    <property type="project" value="TreeGrafter"/>
</dbReference>
<evidence type="ECO:0000313" key="5">
    <source>
        <dbReference type="EnsemblPlants" id="AET7Gv21169700.1"/>
    </source>
</evidence>
<evidence type="ECO:0000256" key="2">
    <source>
        <dbReference type="ARBA" id="ARBA00023015"/>
    </source>
</evidence>
<keyword evidence="3" id="KW-0238">DNA-binding</keyword>
<reference evidence="6" key="2">
    <citation type="journal article" date="2017" name="Nat. Plants">
        <title>The Aegilops tauschii genome reveals multiple impacts of transposons.</title>
        <authorList>
            <person name="Zhao G."/>
            <person name="Zou C."/>
            <person name="Li K."/>
            <person name="Wang K."/>
            <person name="Li T."/>
            <person name="Gao L."/>
            <person name="Zhang X."/>
            <person name="Wang H."/>
            <person name="Yang Z."/>
            <person name="Liu X."/>
            <person name="Jiang W."/>
            <person name="Mao L."/>
            <person name="Kong X."/>
            <person name="Jiao Y."/>
            <person name="Jia J."/>
        </authorList>
    </citation>
    <scope>NUCLEOTIDE SEQUENCE [LARGE SCALE GENOMIC DNA]</scope>
    <source>
        <strain evidence="6">cv. AL8/78</strain>
    </source>
</reference>
<dbReference type="SUPFAM" id="SSF47459">
    <property type="entry name" value="HLH, helix-loop-helix DNA-binding domain"/>
    <property type="match status" value="1"/>
</dbReference>
<dbReference type="InterPro" id="IPR031066">
    <property type="entry name" value="bHLH_ALC-like_plant"/>
</dbReference>
<keyword evidence="6" id="KW-1185">Reference proteome</keyword>
<proteinExistence type="inferred from homology"/>
<dbReference type="EnsemblPlants" id="AET7Gv21169700.1">
    <property type="protein sequence ID" value="AET7Gv21169700.1"/>
    <property type="gene ID" value="AET7Gv21169700"/>
</dbReference>
<reference evidence="5" key="4">
    <citation type="submission" date="2019-03" db="UniProtKB">
        <authorList>
            <consortium name="EnsemblPlants"/>
        </authorList>
    </citation>
    <scope>IDENTIFICATION</scope>
</reference>